<sequence length="264" mass="28558">MSKMLLRRLDDYQSWQVSFAGASVLIDPWLTSEPITGSFDRQHTEGFISQTDIALESGIIAAILLCTSVNDHLRAETLKAMKDVPVHGNLKAAKAARAVGCTSTHAHQVGETFLVDCPEGGTISITVTKTGLPLGLIAVGFLLEAFDADHISCGRLWIEPHQPTTATAQILKQVDVVVFPTQSVLAVVMPVTAGSRKTAQATRTAQAHTLVPTSTNPRRDMRLWQKMAYYVTGSNAAVQRRLAASNTQLVALRTGDWLEVKAGR</sequence>
<dbReference type="PANTHER" id="PTHR36142:SF2">
    <property type="entry name" value="METALLO-HYDROLASE_OXIDOREDUCTASE SUPERFAMILY PROTEIN"/>
    <property type="match status" value="1"/>
</dbReference>
<evidence type="ECO:0000313" key="1">
    <source>
        <dbReference type="EMBL" id="CAB4551126.1"/>
    </source>
</evidence>
<accession>A0A6J6CII6</accession>
<name>A0A6J6CII6_9ZZZZ</name>
<proteinExistence type="predicted"/>
<dbReference type="AlphaFoldDB" id="A0A6J6CII6"/>
<protein>
    <submittedName>
        <fullName evidence="1">Unannotated protein</fullName>
    </submittedName>
</protein>
<dbReference type="InterPro" id="IPR036866">
    <property type="entry name" value="RibonucZ/Hydroxyglut_hydro"/>
</dbReference>
<reference evidence="1" key="1">
    <citation type="submission" date="2020-05" db="EMBL/GenBank/DDBJ databases">
        <authorList>
            <person name="Chiriac C."/>
            <person name="Salcher M."/>
            <person name="Ghai R."/>
            <person name="Kavagutti S V."/>
        </authorList>
    </citation>
    <scope>NUCLEOTIDE SEQUENCE</scope>
</reference>
<dbReference type="Gene3D" id="3.60.15.10">
    <property type="entry name" value="Ribonuclease Z/Hydroxyacylglutathione hydrolase-like"/>
    <property type="match status" value="1"/>
</dbReference>
<evidence type="ECO:0000313" key="2">
    <source>
        <dbReference type="EMBL" id="CAB4601031.1"/>
    </source>
</evidence>
<dbReference type="EMBL" id="CAEZSL010000166">
    <property type="protein sequence ID" value="CAB4551126.1"/>
    <property type="molecule type" value="Genomic_DNA"/>
</dbReference>
<gene>
    <name evidence="1" type="ORF">UFOPK1421_01288</name>
    <name evidence="2" type="ORF">UFOPK1820_00731</name>
</gene>
<dbReference type="PANTHER" id="PTHR36142">
    <property type="entry name" value="METALLO-HYDROLASE/OXIDOREDUCTASE SUPERFAMILY PROTEIN"/>
    <property type="match status" value="1"/>
</dbReference>
<organism evidence="1">
    <name type="scientific">freshwater metagenome</name>
    <dbReference type="NCBI Taxonomy" id="449393"/>
    <lineage>
        <taxon>unclassified sequences</taxon>
        <taxon>metagenomes</taxon>
        <taxon>ecological metagenomes</taxon>
    </lineage>
</organism>
<dbReference type="EMBL" id="CAEZUK010000102">
    <property type="protein sequence ID" value="CAB4601031.1"/>
    <property type="molecule type" value="Genomic_DNA"/>
</dbReference>